<reference evidence="1" key="2">
    <citation type="journal article" date="2021" name="Front. Microbiol.">
        <title>Comprehensive Comparative Genomics and Phenotyping of Methylobacterium Species.</title>
        <authorList>
            <person name="Alessa O."/>
            <person name="Ogura Y."/>
            <person name="Fujitani Y."/>
            <person name="Takami H."/>
            <person name="Hayashi T."/>
            <person name="Sahin N."/>
            <person name="Tani A."/>
        </authorList>
    </citation>
    <scope>NUCLEOTIDE SEQUENCE</scope>
    <source>
        <strain evidence="1">DSM 22415</strain>
    </source>
</reference>
<dbReference type="Proteomes" id="UP001055303">
    <property type="component" value="Unassembled WGS sequence"/>
</dbReference>
<evidence type="ECO:0000313" key="4">
    <source>
        <dbReference type="Proteomes" id="UP001055303"/>
    </source>
</evidence>
<dbReference type="AlphaFoldDB" id="A0A564G591"/>
<dbReference type="OrthoDB" id="9916695at2"/>
<evidence type="ECO:0000313" key="3">
    <source>
        <dbReference type="Proteomes" id="UP000401717"/>
    </source>
</evidence>
<organism evidence="2 3">
    <name type="scientific">Methylobacterium dankookense</name>
    <dbReference type="NCBI Taxonomy" id="560405"/>
    <lineage>
        <taxon>Bacteria</taxon>
        <taxon>Pseudomonadati</taxon>
        <taxon>Pseudomonadota</taxon>
        <taxon>Alphaproteobacteria</taxon>
        <taxon>Hyphomicrobiales</taxon>
        <taxon>Methylobacteriaceae</taxon>
        <taxon>Methylobacterium</taxon>
    </lineage>
</organism>
<proteinExistence type="predicted"/>
<sequence>MNNQLEQHMPKLEELAVEVKDLAWDGDEATLREKAGRLALSVLVLVKILRTQQQPSEPQQTQ</sequence>
<dbReference type="EMBL" id="BPQI01000091">
    <property type="protein sequence ID" value="GJD57229.1"/>
    <property type="molecule type" value="Genomic_DNA"/>
</dbReference>
<keyword evidence="4" id="KW-1185">Reference proteome</keyword>
<accession>A0A564G591</accession>
<evidence type="ECO:0000313" key="1">
    <source>
        <dbReference type="EMBL" id="GJD57229.1"/>
    </source>
</evidence>
<reference evidence="2 3" key="1">
    <citation type="submission" date="2019-06" db="EMBL/GenBank/DDBJ databases">
        <authorList>
            <person name="Rodrigo-Torres L."/>
            <person name="Arahal R. D."/>
            <person name="Lucena T."/>
        </authorList>
    </citation>
    <scope>NUCLEOTIDE SEQUENCE [LARGE SCALE GENOMIC DNA]</scope>
    <source>
        <strain evidence="2 3">SW08-7</strain>
    </source>
</reference>
<reference evidence="1" key="3">
    <citation type="submission" date="2021-08" db="EMBL/GenBank/DDBJ databases">
        <authorList>
            <person name="Tani A."/>
            <person name="Ola A."/>
            <person name="Ogura Y."/>
            <person name="Katsura K."/>
            <person name="Hayashi T."/>
        </authorList>
    </citation>
    <scope>NUCLEOTIDE SEQUENCE</scope>
    <source>
        <strain evidence="1">DSM 22415</strain>
    </source>
</reference>
<evidence type="ECO:0000313" key="2">
    <source>
        <dbReference type="EMBL" id="VUF15703.1"/>
    </source>
</evidence>
<protein>
    <submittedName>
        <fullName evidence="2">Uncharacterized protein</fullName>
    </submittedName>
</protein>
<dbReference type="RefSeq" id="WP_144768529.1">
    <property type="nucleotide sequence ID" value="NZ_BPQI01000091.1"/>
</dbReference>
<gene>
    <name evidence="1" type="ORF">IFDJLNFL_3130</name>
    <name evidence="2" type="ORF">MTDSW087_05447</name>
</gene>
<name>A0A564G591_9HYPH</name>
<dbReference type="Proteomes" id="UP000401717">
    <property type="component" value="Unassembled WGS sequence"/>
</dbReference>
<dbReference type="EMBL" id="CABFVH010000066">
    <property type="protein sequence ID" value="VUF15703.1"/>
    <property type="molecule type" value="Genomic_DNA"/>
</dbReference>